<dbReference type="NCBIfam" id="TIGR04056">
    <property type="entry name" value="OMP_RagA_SusC"/>
    <property type="match status" value="1"/>
</dbReference>
<dbReference type="NCBIfam" id="TIGR04057">
    <property type="entry name" value="SusC_RagA_signa"/>
    <property type="match status" value="1"/>
</dbReference>
<evidence type="ECO:0000256" key="7">
    <source>
        <dbReference type="ARBA" id="ARBA00023237"/>
    </source>
</evidence>
<evidence type="ECO:0000259" key="12">
    <source>
        <dbReference type="Pfam" id="PF00593"/>
    </source>
</evidence>
<evidence type="ECO:0000256" key="11">
    <source>
        <dbReference type="SAM" id="SignalP"/>
    </source>
</evidence>
<evidence type="ECO:0000256" key="4">
    <source>
        <dbReference type="ARBA" id="ARBA00022692"/>
    </source>
</evidence>
<protein>
    <submittedName>
        <fullName evidence="14">SusC/RagA family TonB-linked outer membrane protein</fullName>
    </submittedName>
</protein>
<accession>A0AAN5AKK7</accession>
<dbReference type="PROSITE" id="PS52016">
    <property type="entry name" value="TONB_DEPENDENT_REC_3"/>
    <property type="match status" value="1"/>
</dbReference>
<dbReference type="Pfam" id="PF13715">
    <property type="entry name" value="CarbopepD_reg_2"/>
    <property type="match status" value="1"/>
</dbReference>
<dbReference type="Pfam" id="PF07715">
    <property type="entry name" value="Plug"/>
    <property type="match status" value="1"/>
</dbReference>
<evidence type="ECO:0000313" key="15">
    <source>
        <dbReference type="Proteomes" id="UP001310022"/>
    </source>
</evidence>
<evidence type="ECO:0000256" key="8">
    <source>
        <dbReference type="PROSITE-ProRule" id="PRU01360"/>
    </source>
</evidence>
<evidence type="ECO:0000256" key="3">
    <source>
        <dbReference type="ARBA" id="ARBA00022452"/>
    </source>
</evidence>
<keyword evidence="15" id="KW-1185">Reference proteome</keyword>
<keyword evidence="2 8" id="KW-0813">Transport</keyword>
<comment type="similarity">
    <text evidence="8 9">Belongs to the TonB-dependent receptor family.</text>
</comment>
<dbReference type="EMBL" id="BQKE01000001">
    <property type="protein sequence ID" value="GJM59983.1"/>
    <property type="molecule type" value="Genomic_DNA"/>
</dbReference>
<comment type="caution">
    <text evidence="14">The sequence shown here is derived from an EMBL/GenBank/DDBJ whole genome shotgun (WGS) entry which is preliminary data.</text>
</comment>
<dbReference type="AlphaFoldDB" id="A0AAN5AKK7"/>
<keyword evidence="11" id="KW-0732">Signal</keyword>
<dbReference type="InterPro" id="IPR012910">
    <property type="entry name" value="Plug_dom"/>
</dbReference>
<evidence type="ECO:0000256" key="10">
    <source>
        <dbReference type="SAM" id="MobiDB-lite"/>
    </source>
</evidence>
<evidence type="ECO:0000256" key="9">
    <source>
        <dbReference type="RuleBase" id="RU003357"/>
    </source>
</evidence>
<keyword evidence="4 8" id="KW-0812">Transmembrane</keyword>
<dbReference type="InterPro" id="IPR023997">
    <property type="entry name" value="TonB-dep_OMP_SusC/RagA_CS"/>
</dbReference>
<organism evidence="14 15">
    <name type="scientific">Persicobacter diffluens</name>
    <dbReference type="NCBI Taxonomy" id="981"/>
    <lineage>
        <taxon>Bacteria</taxon>
        <taxon>Pseudomonadati</taxon>
        <taxon>Bacteroidota</taxon>
        <taxon>Cytophagia</taxon>
        <taxon>Cytophagales</taxon>
        <taxon>Persicobacteraceae</taxon>
        <taxon>Persicobacter</taxon>
    </lineage>
</organism>
<evidence type="ECO:0000256" key="5">
    <source>
        <dbReference type="ARBA" id="ARBA00023077"/>
    </source>
</evidence>
<dbReference type="GO" id="GO:0009279">
    <property type="term" value="C:cell outer membrane"/>
    <property type="evidence" value="ECO:0007669"/>
    <property type="project" value="UniProtKB-SubCell"/>
</dbReference>
<evidence type="ECO:0000256" key="6">
    <source>
        <dbReference type="ARBA" id="ARBA00023136"/>
    </source>
</evidence>
<dbReference type="InterPro" id="IPR023996">
    <property type="entry name" value="TonB-dep_OMP_SusC/RagA"/>
</dbReference>
<evidence type="ECO:0000259" key="13">
    <source>
        <dbReference type="Pfam" id="PF07715"/>
    </source>
</evidence>
<dbReference type="Gene3D" id="2.170.130.10">
    <property type="entry name" value="TonB-dependent receptor, plug domain"/>
    <property type="match status" value="1"/>
</dbReference>
<feature type="compositionally biased region" description="Polar residues" evidence="10">
    <location>
        <begin position="277"/>
        <end position="293"/>
    </location>
</feature>
<reference evidence="14 15" key="1">
    <citation type="submission" date="2021-12" db="EMBL/GenBank/DDBJ databases">
        <title>Genome sequencing of bacteria with rrn-lacking chromosome and rrn-plasmid.</title>
        <authorList>
            <person name="Anda M."/>
            <person name="Iwasaki W."/>
        </authorList>
    </citation>
    <scope>NUCLEOTIDE SEQUENCE [LARGE SCALE GENOMIC DNA]</scope>
    <source>
        <strain evidence="14 15">NBRC 15940</strain>
    </source>
</reference>
<feature type="domain" description="TonB-dependent receptor plug" evidence="13">
    <location>
        <begin position="115"/>
        <end position="223"/>
    </location>
</feature>
<dbReference type="Proteomes" id="UP001310022">
    <property type="component" value="Unassembled WGS sequence"/>
</dbReference>
<proteinExistence type="inferred from homology"/>
<dbReference type="InterPro" id="IPR000531">
    <property type="entry name" value="Beta-barrel_TonB"/>
</dbReference>
<name>A0AAN5AKK7_9BACT</name>
<dbReference type="Gene3D" id="2.40.170.20">
    <property type="entry name" value="TonB-dependent receptor, beta-barrel domain"/>
    <property type="match status" value="1"/>
</dbReference>
<sequence length="987" mass="108724">MKRIIPFLLLLLFCLAAEAQSQHTISGTIKSIENGEPLPGVNVMVKDTSIGTVTNVDGYYSLSVPNDNVVLLFTFIGLLAQEIPLQGRTVLDLEMEADLKELEEVVVTGYTDINKKRLSGSISSIDASEIESVPVPSFDQVLQGKAAGLYVNAGSGQPGAAATVRIRGNGSILGGNTPLFVMDGVPIEAAEFAALNANDFESVSVLKDASATSLYGSRGANGVIVITSKKGKVGKTKFNYSGQFGISEIGDWKYEMMNTEERLQYEEMVQNGPGWDFSSNNPERPSGSDNSLDSLRQYNTNWLDVVTRTGFTQQHQLSAQGGKEQTRFFISGGYLEQQGVGIGSALERITGRVNIAHEASKRLRFNLVSSVGYSQSDFLPSESLSIANPFASTLNMPYQPPLDSDGNYTYGPLDANPLEWDEKTSFQEGQLKTNLTFDVSYDFYEGFSFKSKIGLDYRSSKSTSYISPDSQPGSSQRGQEGSYGASDNKYFKYIWLNSVTYTRTIGDHDFSGGLYMELIRKQESSFGYSGFGLNSKLPNTPAAITPGTASNGFIPTVGGGNTENALNSYFFIGNYTYKSKYNLALSARRDGSSKFGQNNRWANLWSVGASWNISEEDFFSASWVNSLKLKASYGKSGNQDDTDSSVGDFQSVQTFVATSTYAGVSGIYPASVGNPDLQWEISNQLNVGLDYSIFKDRISGSFEAYNNITSDLFLDQKLSATAGFTSVRRNAGKMRNRGVEITLNTTNVSIGDFLWTTNLNYAYNDNEILDLGQVTEFEFGTSLVREGYPLGSHYSVGWAGVNPANGQPLYLDQFGNPTPIFNSSNATSNWGTSNPPHVGGMTNTLTFKGIEFSFFFNFQAGHTLFNNQSFFIENHNVPYNQSTVMLTMWQEEGDVTNIPSPRYQRQFTSQDIEDASFLRLRNVTLGYNFPRKLISRIRLDRLKIYLQGQNLYTWTEFTGFDPEIGNNIAQFQYPTPKIYTLGIDVGF</sequence>
<feature type="region of interest" description="Disordered" evidence="10">
    <location>
        <begin position="464"/>
        <end position="483"/>
    </location>
</feature>
<evidence type="ECO:0000313" key="14">
    <source>
        <dbReference type="EMBL" id="GJM59983.1"/>
    </source>
</evidence>
<dbReference type="SUPFAM" id="SSF49464">
    <property type="entry name" value="Carboxypeptidase regulatory domain-like"/>
    <property type="match status" value="1"/>
</dbReference>
<dbReference type="InterPro" id="IPR039426">
    <property type="entry name" value="TonB-dep_rcpt-like"/>
</dbReference>
<keyword evidence="3 8" id="KW-1134">Transmembrane beta strand</keyword>
<dbReference type="InterPro" id="IPR036942">
    <property type="entry name" value="Beta-barrel_TonB_sf"/>
</dbReference>
<dbReference type="InterPro" id="IPR037066">
    <property type="entry name" value="Plug_dom_sf"/>
</dbReference>
<keyword evidence="6 8" id="KW-0472">Membrane</keyword>
<keyword evidence="5 9" id="KW-0798">TonB box</keyword>
<evidence type="ECO:0000256" key="2">
    <source>
        <dbReference type="ARBA" id="ARBA00022448"/>
    </source>
</evidence>
<dbReference type="Pfam" id="PF00593">
    <property type="entry name" value="TonB_dep_Rec_b-barrel"/>
    <property type="match status" value="1"/>
</dbReference>
<dbReference type="InterPro" id="IPR008969">
    <property type="entry name" value="CarboxyPept-like_regulatory"/>
</dbReference>
<feature type="compositionally biased region" description="Polar residues" evidence="10">
    <location>
        <begin position="464"/>
        <end position="479"/>
    </location>
</feature>
<feature type="domain" description="TonB-dependent receptor-like beta-barrel" evidence="12">
    <location>
        <begin position="395"/>
        <end position="951"/>
    </location>
</feature>
<gene>
    <name evidence="14" type="ORF">PEDI_05350</name>
</gene>
<dbReference type="RefSeq" id="WP_338235877.1">
    <property type="nucleotide sequence ID" value="NZ_BQKE01000001.1"/>
</dbReference>
<keyword evidence="7 8" id="KW-0998">Cell outer membrane</keyword>
<evidence type="ECO:0000256" key="1">
    <source>
        <dbReference type="ARBA" id="ARBA00004571"/>
    </source>
</evidence>
<comment type="subcellular location">
    <subcellularLocation>
        <location evidence="1 8">Cell outer membrane</location>
        <topology evidence="1 8">Multi-pass membrane protein</topology>
    </subcellularLocation>
</comment>
<feature type="region of interest" description="Disordered" evidence="10">
    <location>
        <begin position="271"/>
        <end position="293"/>
    </location>
</feature>
<dbReference type="Gene3D" id="2.60.40.1120">
    <property type="entry name" value="Carboxypeptidase-like, regulatory domain"/>
    <property type="match status" value="1"/>
</dbReference>
<dbReference type="SUPFAM" id="SSF56935">
    <property type="entry name" value="Porins"/>
    <property type="match status" value="1"/>
</dbReference>
<feature type="chain" id="PRO_5042942669" evidence="11">
    <location>
        <begin position="20"/>
        <end position="987"/>
    </location>
</feature>
<feature type="signal peptide" evidence="11">
    <location>
        <begin position="1"/>
        <end position="19"/>
    </location>
</feature>